<dbReference type="GO" id="GO:0030246">
    <property type="term" value="F:carbohydrate binding"/>
    <property type="evidence" value="ECO:0007669"/>
    <property type="project" value="InterPro"/>
</dbReference>
<feature type="domain" description="Glycoside hydrolase family 38 N-terminal" evidence="1">
    <location>
        <begin position="7"/>
        <end position="302"/>
    </location>
</feature>
<dbReference type="SUPFAM" id="SSF74650">
    <property type="entry name" value="Galactose mutarotase-like"/>
    <property type="match status" value="1"/>
</dbReference>
<proteinExistence type="predicted"/>
<reference evidence="2" key="1">
    <citation type="journal article" date="2021" name="PeerJ">
        <title>Extensive microbial diversity within the chicken gut microbiome revealed by metagenomics and culture.</title>
        <authorList>
            <person name="Gilroy R."/>
            <person name="Ravi A."/>
            <person name="Getino M."/>
            <person name="Pursley I."/>
            <person name="Horton D.L."/>
            <person name="Alikhan N.F."/>
            <person name="Baker D."/>
            <person name="Gharbi K."/>
            <person name="Hall N."/>
            <person name="Watson M."/>
            <person name="Adriaenssens E.M."/>
            <person name="Foster-Nyarko E."/>
            <person name="Jarju S."/>
            <person name="Secka A."/>
            <person name="Antonio M."/>
            <person name="Oren A."/>
            <person name="Chaudhuri R.R."/>
            <person name="La Ragione R."/>
            <person name="Hildebrand F."/>
            <person name="Pallen M.J."/>
        </authorList>
    </citation>
    <scope>NUCLEOTIDE SEQUENCE</scope>
    <source>
        <strain evidence="2">USAMLcec3-2134</strain>
    </source>
</reference>
<evidence type="ECO:0000313" key="2">
    <source>
        <dbReference type="EMBL" id="HJB91366.1"/>
    </source>
</evidence>
<dbReference type="GO" id="GO:0006013">
    <property type="term" value="P:mannose metabolic process"/>
    <property type="evidence" value="ECO:0007669"/>
    <property type="project" value="InterPro"/>
</dbReference>
<reference evidence="2" key="2">
    <citation type="submission" date="2021-04" db="EMBL/GenBank/DDBJ databases">
        <authorList>
            <person name="Gilroy R."/>
        </authorList>
    </citation>
    <scope>NUCLEOTIDE SEQUENCE</scope>
    <source>
        <strain evidence="2">USAMLcec3-2134</strain>
    </source>
</reference>
<dbReference type="Pfam" id="PF01074">
    <property type="entry name" value="Glyco_hydro_38N"/>
    <property type="match status" value="1"/>
</dbReference>
<dbReference type="EMBL" id="DWXE01000027">
    <property type="protein sequence ID" value="HJB91366.1"/>
    <property type="molecule type" value="Genomic_DNA"/>
</dbReference>
<dbReference type="GO" id="GO:0004559">
    <property type="term" value="F:alpha-mannosidase activity"/>
    <property type="evidence" value="ECO:0007669"/>
    <property type="project" value="InterPro"/>
</dbReference>
<evidence type="ECO:0000313" key="3">
    <source>
        <dbReference type="Proteomes" id="UP000886883"/>
    </source>
</evidence>
<dbReference type="InterPro" id="IPR000602">
    <property type="entry name" value="Glyco_hydro_38_N"/>
</dbReference>
<dbReference type="AlphaFoldDB" id="A0A9D2MSX1"/>
<dbReference type="CDD" id="cd10791">
    <property type="entry name" value="GH38N_AMII_like_1"/>
    <property type="match status" value="1"/>
</dbReference>
<dbReference type="Proteomes" id="UP000886883">
    <property type="component" value="Unassembled WGS sequence"/>
</dbReference>
<comment type="caution">
    <text evidence="2">The sequence shown here is derived from an EMBL/GenBank/DDBJ whole genome shotgun (WGS) entry which is preliminary data.</text>
</comment>
<dbReference type="SUPFAM" id="SSF88713">
    <property type="entry name" value="Glycoside hydrolase/deacetylase"/>
    <property type="match status" value="1"/>
</dbReference>
<name>A0A9D2MSX1_9FIRM</name>
<sequence>MGKRIRNVYIVHHSHTDVGYTDLQERVIYNQAQNIRTAVELIKRGETEGLPLKNLKWNCETAYCVERFFEIASSEEKRDFFRLVREGSIGISANWLNFNDLVDAGMLEHRTAKFVDGFAREGFRVRTAMCADINGISLGARDAMLRNGIEFLYMNIHTHHGMYPLYQNQRPFFWENEEGKRMLVWSGEHYNLGNALGIVFSKNVNFMTENYFGRDGSGEPMQRLHQNLTASIAEYEESGYPYDFYIASVSGVFSDNAPVNPAIAAVAEEFNRLYGEEVRLQMVTLQELYDLIREKTADAPVYRGAINDWWGNGAGSTPWVVKHYKEALRLSHICDRLEEKTGVRDEELVETTEENALLYAEHTWGHSSTITNPYDTMVTNLDIRKNAYASKAHEAAAMRKNRQCHLLGDILRYYNLSGKAKAVSVSKTKRVFPVEFYVETISLPAVKVTDEKTGETVPVQLSAHPRGVLVSFLSEFEPMEEKVFLYEEQPPQPGTLYTRTAWVGAERVRDIVNDYDPESFRLPYGMENEWFSIRWRIGEGVTSFVDKRTGAEMLRDGLEKFFTPVYERTEIRTDVYEERRLLGRNIRGRHAQQFQGKLKDVKVLDDGPVFTRTELIFELEGTYRCSVLIKMYKGLPRIEFTCRIAKTLSEDIESVYLPLVLNLPDAEVYIQNGGVPMRPGVDQLPGSNMEYYIADQGLIYRQNGRSAVINTLDTPLLYMGEMRHHPIALCDNRPENNRRPVYSWIMNNTWETNFKMDLSGFGEFQYSLELAEGTTLEQDLCLLEENDMRPETFIVG</sequence>
<gene>
    <name evidence="2" type="ORF">H9763_07850</name>
</gene>
<dbReference type="InterPro" id="IPR011013">
    <property type="entry name" value="Gal_mutarotase_sf_dom"/>
</dbReference>
<evidence type="ECO:0000259" key="1">
    <source>
        <dbReference type="Pfam" id="PF01074"/>
    </source>
</evidence>
<accession>A0A9D2MSX1</accession>
<protein>
    <recommendedName>
        <fullName evidence="1">Glycoside hydrolase family 38 N-terminal domain-containing protein</fullName>
    </recommendedName>
</protein>
<organism evidence="2 3">
    <name type="scientific">Candidatus Eisenbergiella merdigallinarum</name>
    <dbReference type="NCBI Taxonomy" id="2838552"/>
    <lineage>
        <taxon>Bacteria</taxon>
        <taxon>Bacillati</taxon>
        <taxon>Bacillota</taxon>
        <taxon>Clostridia</taxon>
        <taxon>Lachnospirales</taxon>
        <taxon>Lachnospiraceae</taxon>
        <taxon>Eisenbergiella</taxon>
    </lineage>
</organism>
<dbReference type="InterPro" id="IPR011330">
    <property type="entry name" value="Glyco_hydro/deAcase_b/a-brl"/>
</dbReference>